<keyword evidence="7" id="KW-1185">Reference proteome</keyword>
<dbReference type="AlphaFoldDB" id="A0A317CAU4"/>
<evidence type="ECO:0000256" key="2">
    <source>
        <dbReference type="ARBA" id="ARBA00023015"/>
    </source>
</evidence>
<evidence type="ECO:0000256" key="1">
    <source>
        <dbReference type="ARBA" id="ARBA00009437"/>
    </source>
</evidence>
<dbReference type="GO" id="GO:0003700">
    <property type="term" value="F:DNA-binding transcription factor activity"/>
    <property type="evidence" value="ECO:0007669"/>
    <property type="project" value="InterPro"/>
</dbReference>
<evidence type="ECO:0000313" key="7">
    <source>
        <dbReference type="Proteomes" id="UP000245506"/>
    </source>
</evidence>
<dbReference type="PROSITE" id="PS50931">
    <property type="entry name" value="HTH_LYSR"/>
    <property type="match status" value="1"/>
</dbReference>
<dbReference type="RefSeq" id="WP_109823873.1">
    <property type="nucleotide sequence ID" value="NZ_QGKL01000035.1"/>
</dbReference>
<dbReference type="OrthoDB" id="5293066at2"/>
<feature type="domain" description="HTH lysR-type" evidence="5">
    <location>
        <begin position="7"/>
        <end position="64"/>
    </location>
</feature>
<dbReference type="EMBL" id="QGKL01000035">
    <property type="protein sequence ID" value="PWQ95261.1"/>
    <property type="molecule type" value="Genomic_DNA"/>
</dbReference>
<accession>A0A317CAU4</accession>
<dbReference type="Pfam" id="PF00126">
    <property type="entry name" value="HTH_1"/>
    <property type="match status" value="1"/>
</dbReference>
<evidence type="ECO:0000256" key="3">
    <source>
        <dbReference type="ARBA" id="ARBA00023125"/>
    </source>
</evidence>
<comment type="caution">
    <text evidence="6">The sequence shown here is derived from an EMBL/GenBank/DDBJ whole genome shotgun (WGS) entry which is preliminary data.</text>
</comment>
<evidence type="ECO:0000256" key="4">
    <source>
        <dbReference type="ARBA" id="ARBA00023163"/>
    </source>
</evidence>
<protein>
    <recommendedName>
        <fullName evidence="5">HTH lysR-type domain-containing protein</fullName>
    </recommendedName>
</protein>
<dbReference type="InterPro" id="IPR000847">
    <property type="entry name" value="LysR_HTH_N"/>
</dbReference>
<proteinExistence type="inferred from homology"/>
<dbReference type="SUPFAM" id="SSF46785">
    <property type="entry name" value="Winged helix' DNA-binding domain"/>
    <property type="match status" value="1"/>
</dbReference>
<reference evidence="6 7" key="1">
    <citation type="submission" date="2018-05" db="EMBL/GenBank/DDBJ databases">
        <title>Leucothrix arctica sp. nov., isolated from Arctic seawater.</title>
        <authorList>
            <person name="Choi A."/>
            <person name="Baek K."/>
        </authorList>
    </citation>
    <scope>NUCLEOTIDE SEQUENCE [LARGE SCALE GENOMIC DNA]</scope>
    <source>
        <strain evidence="6 7">IMCC9719</strain>
    </source>
</reference>
<dbReference type="Proteomes" id="UP000245506">
    <property type="component" value="Unassembled WGS sequence"/>
</dbReference>
<dbReference type="InterPro" id="IPR036388">
    <property type="entry name" value="WH-like_DNA-bd_sf"/>
</dbReference>
<keyword evidence="4" id="KW-0804">Transcription</keyword>
<dbReference type="PANTHER" id="PTHR30126:SF91">
    <property type="entry name" value="LYSR FAMILY TRANSCRIPTIONAL REGULATOR"/>
    <property type="match status" value="1"/>
</dbReference>
<organism evidence="6 7">
    <name type="scientific">Leucothrix arctica</name>
    <dbReference type="NCBI Taxonomy" id="1481894"/>
    <lineage>
        <taxon>Bacteria</taxon>
        <taxon>Pseudomonadati</taxon>
        <taxon>Pseudomonadota</taxon>
        <taxon>Gammaproteobacteria</taxon>
        <taxon>Thiotrichales</taxon>
        <taxon>Thiotrichaceae</taxon>
        <taxon>Leucothrix</taxon>
    </lineage>
</organism>
<keyword evidence="2" id="KW-0805">Transcription regulation</keyword>
<name>A0A317CAU4_9GAMM</name>
<dbReference type="GO" id="GO:0000976">
    <property type="term" value="F:transcription cis-regulatory region binding"/>
    <property type="evidence" value="ECO:0007669"/>
    <property type="project" value="TreeGrafter"/>
</dbReference>
<sequence>MNSNAKIDLDSLRVIEAVAEQGSFSGAGIVLHRVTSTISYTVAKLEKSFGVKFFERQKNGVVLTEAGRELLRHSQNLLQVASDAQRAIERVANG</sequence>
<evidence type="ECO:0000259" key="5">
    <source>
        <dbReference type="PROSITE" id="PS50931"/>
    </source>
</evidence>
<dbReference type="FunFam" id="1.10.10.10:FF:000001">
    <property type="entry name" value="LysR family transcriptional regulator"/>
    <property type="match status" value="1"/>
</dbReference>
<dbReference type="InterPro" id="IPR036390">
    <property type="entry name" value="WH_DNA-bd_sf"/>
</dbReference>
<dbReference type="Gene3D" id="1.10.10.10">
    <property type="entry name" value="Winged helix-like DNA-binding domain superfamily/Winged helix DNA-binding domain"/>
    <property type="match status" value="1"/>
</dbReference>
<evidence type="ECO:0000313" key="6">
    <source>
        <dbReference type="EMBL" id="PWQ95261.1"/>
    </source>
</evidence>
<keyword evidence="3" id="KW-0238">DNA-binding</keyword>
<comment type="similarity">
    <text evidence="1">Belongs to the LysR transcriptional regulatory family.</text>
</comment>
<gene>
    <name evidence="6" type="ORF">DKT75_13030</name>
</gene>
<dbReference type="PANTHER" id="PTHR30126">
    <property type="entry name" value="HTH-TYPE TRANSCRIPTIONAL REGULATOR"/>
    <property type="match status" value="1"/>
</dbReference>